<protein>
    <submittedName>
        <fullName evidence="2">Uncharacterized protein</fullName>
    </submittedName>
</protein>
<accession>A0AAW2EUY6</accession>
<feature type="signal peptide" evidence="1">
    <location>
        <begin position="1"/>
        <end position="21"/>
    </location>
</feature>
<organism evidence="2 3">
    <name type="scientific">Cardiocondyla obscurior</name>
    <dbReference type="NCBI Taxonomy" id="286306"/>
    <lineage>
        <taxon>Eukaryota</taxon>
        <taxon>Metazoa</taxon>
        <taxon>Ecdysozoa</taxon>
        <taxon>Arthropoda</taxon>
        <taxon>Hexapoda</taxon>
        <taxon>Insecta</taxon>
        <taxon>Pterygota</taxon>
        <taxon>Neoptera</taxon>
        <taxon>Endopterygota</taxon>
        <taxon>Hymenoptera</taxon>
        <taxon>Apocrita</taxon>
        <taxon>Aculeata</taxon>
        <taxon>Formicoidea</taxon>
        <taxon>Formicidae</taxon>
        <taxon>Myrmicinae</taxon>
        <taxon>Cardiocondyla</taxon>
    </lineage>
</organism>
<name>A0AAW2EUY6_9HYME</name>
<dbReference type="AlphaFoldDB" id="A0AAW2EUY6"/>
<dbReference type="Proteomes" id="UP001430953">
    <property type="component" value="Unassembled WGS sequence"/>
</dbReference>
<reference evidence="2 3" key="1">
    <citation type="submission" date="2023-03" db="EMBL/GenBank/DDBJ databases">
        <title>High recombination rates correlate with genetic variation in Cardiocondyla obscurior ants.</title>
        <authorList>
            <person name="Errbii M."/>
        </authorList>
    </citation>
    <scope>NUCLEOTIDE SEQUENCE [LARGE SCALE GENOMIC DNA]</scope>
    <source>
        <strain evidence="2">Alpha-2009</strain>
        <tissue evidence="2">Whole body</tissue>
    </source>
</reference>
<comment type="caution">
    <text evidence="2">The sequence shown here is derived from an EMBL/GenBank/DDBJ whole genome shotgun (WGS) entry which is preliminary data.</text>
</comment>
<dbReference type="EMBL" id="JADYXP020000018">
    <property type="protein sequence ID" value="KAL0105825.1"/>
    <property type="molecule type" value="Genomic_DNA"/>
</dbReference>
<keyword evidence="1" id="KW-0732">Signal</keyword>
<keyword evidence="3" id="KW-1185">Reference proteome</keyword>
<evidence type="ECO:0000313" key="2">
    <source>
        <dbReference type="EMBL" id="KAL0105825.1"/>
    </source>
</evidence>
<feature type="chain" id="PRO_5043811240" evidence="1">
    <location>
        <begin position="22"/>
        <end position="171"/>
    </location>
</feature>
<gene>
    <name evidence="2" type="ORF">PUN28_015922</name>
</gene>
<sequence>MGSSKGLLFLLTSIYVTLIRREEALLLRNNKSILLVSSYKAGKYENVTPLCKRIIGFRVYPKTLIGLKYDSKLTKMDLDTGPNHVAGGAAFISISCEVPIRVGGCTPLYNRGTRWKAVGQRQSRKGRAQKSVRNRSTLIEQFVYASNKRSETRKPYTLHLKFLTVPRLREY</sequence>
<proteinExistence type="predicted"/>
<evidence type="ECO:0000313" key="3">
    <source>
        <dbReference type="Proteomes" id="UP001430953"/>
    </source>
</evidence>
<evidence type="ECO:0000256" key="1">
    <source>
        <dbReference type="SAM" id="SignalP"/>
    </source>
</evidence>